<dbReference type="Proteomes" id="UP001465755">
    <property type="component" value="Unassembled WGS sequence"/>
</dbReference>
<reference evidence="2 3" key="1">
    <citation type="journal article" date="2024" name="Nat. Commun.">
        <title>Phylogenomics reveals the evolutionary origins of lichenization in chlorophyte algae.</title>
        <authorList>
            <person name="Puginier C."/>
            <person name="Libourel C."/>
            <person name="Otte J."/>
            <person name="Skaloud P."/>
            <person name="Haon M."/>
            <person name="Grisel S."/>
            <person name="Petersen M."/>
            <person name="Berrin J.G."/>
            <person name="Delaux P.M."/>
            <person name="Dal Grande F."/>
            <person name="Keller J."/>
        </authorList>
    </citation>
    <scope>NUCLEOTIDE SEQUENCE [LARGE SCALE GENOMIC DNA]</scope>
    <source>
        <strain evidence="2 3">SAG 2036</strain>
    </source>
</reference>
<organism evidence="2 3">
    <name type="scientific">Symbiochloris irregularis</name>
    <dbReference type="NCBI Taxonomy" id="706552"/>
    <lineage>
        <taxon>Eukaryota</taxon>
        <taxon>Viridiplantae</taxon>
        <taxon>Chlorophyta</taxon>
        <taxon>core chlorophytes</taxon>
        <taxon>Trebouxiophyceae</taxon>
        <taxon>Trebouxiales</taxon>
        <taxon>Trebouxiaceae</taxon>
        <taxon>Symbiochloris</taxon>
    </lineage>
</organism>
<proteinExistence type="predicted"/>
<feature type="region of interest" description="Disordered" evidence="1">
    <location>
        <begin position="83"/>
        <end position="152"/>
    </location>
</feature>
<feature type="compositionally biased region" description="Polar residues" evidence="1">
    <location>
        <begin position="107"/>
        <end position="125"/>
    </location>
</feature>
<evidence type="ECO:0000313" key="3">
    <source>
        <dbReference type="Proteomes" id="UP001465755"/>
    </source>
</evidence>
<protein>
    <submittedName>
        <fullName evidence="2">Uncharacterized protein</fullName>
    </submittedName>
</protein>
<keyword evidence="3" id="KW-1185">Reference proteome</keyword>
<gene>
    <name evidence="2" type="ORF">WJX73_000081</name>
</gene>
<sequence length="152" mass="16463">MSQVYRLDEATLFKLENALLAVGIDGLEGADFVNLLELRGQVAAQALAHNPQDRAGGIERLLSLLDPLPHGAEYAAAGTALVSHADGSRQKPRHPSIQHPTRPSIIACSSQTTDQGYSPATQADSEWTGAAHQLTNDERSFRRRPFSPKILE</sequence>
<dbReference type="EMBL" id="JALJOQ010000040">
    <property type="protein sequence ID" value="KAK9805873.1"/>
    <property type="molecule type" value="Genomic_DNA"/>
</dbReference>
<evidence type="ECO:0000313" key="2">
    <source>
        <dbReference type="EMBL" id="KAK9805873.1"/>
    </source>
</evidence>
<accession>A0AAW1PBP2</accession>
<dbReference type="AlphaFoldDB" id="A0AAW1PBP2"/>
<evidence type="ECO:0000256" key="1">
    <source>
        <dbReference type="SAM" id="MobiDB-lite"/>
    </source>
</evidence>
<comment type="caution">
    <text evidence="2">The sequence shown here is derived from an EMBL/GenBank/DDBJ whole genome shotgun (WGS) entry which is preliminary data.</text>
</comment>
<name>A0AAW1PBP2_9CHLO</name>